<keyword evidence="1" id="KW-0812">Transmembrane</keyword>
<organism evidence="2 3">
    <name type="scientific">Candidatus Taylorbacteria bacterium RIFCSPHIGHO2_02_49_25</name>
    <dbReference type="NCBI Taxonomy" id="1802305"/>
    <lineage>
        <taxon>Bacteria</taxon>
        <taxon>Candidatus Tayloriibacteriota</taxon>
    </lineage>
</organism>
<evidence type="ECO:0000313" key="2">
    <source>
        <dbReference type="EMBL" id="OHA21284.1"/>
    </source>
</evidence>
<keyword evidence="1" id="KW-1133">Transmembrane helix</keyword>
<proteinExistence type="predicted"/>
<feature type="transmembrane region" description="Helical" evidence="1">
    <location>
        <begin position="51"/>
        <end position="70"/>
    </location>
</feature>
<dbReference type="Proteomes" id="UP000176493">
    <property type="component" value="Unassembled WGS sequence"/>
</dbReference>
<protein>
    <submittedName>
        <fullName evidence="2">Uncharacterized protein</fullName>
    </submittedName>
</protein>
<accession>A0A1G2MC45</accession>
<dbReference type="EMBL" id="MHRJ01000047">
    <property type="protein sequence ID" value="OHA21284.1"/>
    <property type="molecule type" value="Genomic_DNA"/>
</dbReference>
<dbReference type="AlphaFoldDB" id="A0A1G2MC45"/>
<name>A0A1G2MC45_9BACT</name>
<sequence length="123" mass="13812">MDLRRIWTEEGLILSDQFDVYAYATFLAKVYHAGDAVYNAETAHLLDMRKYIVYIWIGVWLLLLSFLGIPGNWKETLLIITAFGIIAYSYVGYRKIIQARVADSTDEGVPAGDATADSQSKPS</sequence>
<keyword evidence="1" id="KW-0472">Membrane</keyword>
<reference evidence="2 3" key="1">
    <citation type="journal article" date="2016" name="Nat. Commun.">
        <title>Thousands of microbial genomes shed light on interconnected biogeochemical processes in an aquifer system.</title>
        <authorList>
            <person name="Anantharaman K."/>
            <person name="Brown C.T."/>
            <person name="Hug L.A."/>
            <person name="Sharon I."/>
            <person name="Castelle C.J."/>
            <person name="Probst A.J."/>
            <person name="Thomas B.C."/>
            <person name="Singh A."/>
            <person name="Wilkins M.J."/>
            <person name="Karaoz U."/>
            <person name="Brodie E.L."/>
            <person name="Williams K.H."/>
            <person name="Hubbard S.S."/>
            <person name="Banfield J.F."/>
        </authorList>
    </citation>
    <scope>NUCLEOTIDE SEQUENCE [LARGE SCALE GENOMIC DNA]</scope>
</reference>
<gene>
    <name evidence="2" type="ORF">A2W52_04540</name>
</gene>
<comment type="caution">
    <text evidence="2">The sequence shown here is derived from an EMBL/GenBank/DDBJ whole genome shotgun (WGS) entry which is preliminary data.</text>
</comment>
<evidence type="ECO:0000256" key="1">
    <source>
        <dbReference type="SAM" id="Phobius"/>
    </source>
</evidence>
<feature type="transmembrane region" description="Helical" evidence="1">
    <location>
        <begin position="76"/>
        <end position="93"/>
    </location>
</feature>
<evidence type="ECO:0000313" key="3">
    <source>
        <dbReference type="Proteomes" id="UP000176493"/>
    </source>
</evidence>